<keyword evidence="4" id="KW-0863">Zinc-finger</keyword>
<reference evidence="7" key="1">
    <citation type="submission" date="2023-04" db="EMBL/GenBank/DDBJ databases">
        <title>Phytophthora lilii NBRC 32176.</title>
        <authorList>
            <person name="Ichikawa N."/>
            <person name="Sato H."/>
            <person name="Tonouchi N."/>
        </authorList>
    </citation>
    <scope>NUCLEOTIDE SEQUENCE</scope>
    <source>
        <strain evidence="7">NBRC 32176</strain>
    </source>
</reference>
<accession>A0A9W6X7F7</accession>
<evidence type="ECO:0000256" key="2">
    <source>
        <dbReference type="ARBA" id="ARBA00023043"/>
    </source>
</evidence>
<keyword evidence="5" id="KW-0175">Coiled coil</keyword>
<dbReference type="InterPro" id="IPR036770">
    <property type="entry name" value="Ankyrin_rpt-contain_sf"/>
</dbReference>
<evidence type="ECO:0000256" key="1">
    <source>
        <dbReference type="ARBA" id="ARBA00022737"/>
    </source>
</evidence>
<dbReference type="SMART" id="SM00248">
    <property type="entry name" value="ANK"/>
    <property type="match status" value="7"/>
</dbReference>
<dbReference type="Pfam" id="PF12796">
    <property type="entry name" value="Ank_2"/>
    <property type="match status" value="2"/>
</dbReference>
<dbReference type="PROSITE" id="PS50297">
    <property type="entry name" value="ANK_REP_REGION"/>
    <property type="match status" value="2"/>
</dbReference>
<dbReference type="Gene3D" id="1.25.40.20">
    <property type="entry name" value="Ankyrin repeat-containing domain"/>
    <property type="match status" value="2"/>
</dbReference>
<protein>
    <submittedName>
        <fullName evidence="7">Unnamed protein product</fullName>
    </submittedName>
</protein>
<evidence type="ECO:0000313" key="8">
    <source>
        <dbReference type="Proteomes" id="UP001165083"/>
    </source>
</evidence>
<dbReference type="InterPro" id="IPR000315">
    <property type="entry name" value="Znf_B-box"/>
</dbReference>
<keyword evidence="2 3" id="KW-0040">ANK repeat</keyword>
<dbReference type="InterPro" id="IPR002110">
    <property type="entry name" value="Ankyrin_rpt"/>
</dbReference>
<dbReference type="PANTHER" id="PTHR24198">
    <property type="entry name" value="ANKYRIN REPEAT AND PROTEIN KINASE DOMAIN-CONTAINING PROTEIN"/>
    <property type="match status" value="1"/>
</dbReference>
<dbReference type="EMBL" id="BSXW01001047">
    <property type="protein sequence ID" value="GMF33123.1"/>
    <property type="molecule type" value="Genomic_DNA"/>
</dbReference>
<gene>
    <name evidence="7" type="ORF">Plil01_001413600</name>
</gene>
<keyword evidence="4" id="KW-0479">Metal-binding</keyword>
<dbReference type="PANTHER" id="PTHR24198:SF165">
    <property type="entry name" value="ANKYRIN REPEAT-CONTAINING PROTEIN-RELATED"/>
    <property type="match status" value="1"/>
</dbReference>
<proteinExistence type="predicted"/>
<dbReference type="PROSITE" id="PS50088">
    <property type="entry name" value="ANK_REPEAT"/>
    <property type="match status" value="3"/>
</dbReference>
<keyword evidence="4" id="KW-0862">Zinc</keyword>
<evidence type="ECO:0000256" key="4">
    <source>
        <dbReference type="PROSITE-ProRule" id="PRU00024"/>
    </source>
</evidence>
<name>A0A9W6X7F7_9STRA</name>
<dbReference type="CDD" id="cd19757">
    <property type="entry name" value="Bbox1"/>
    <property type="match status" value="1"/>
</dbReference>
<feature type="repeat" description="ANK" evidence="3">
    <location>
        <begin position="456"/>
        <end position="488"/>
    </location>
</feature>
<keyword evidence="1" id="KW-0677">Repeat</keyword>
<organism evidence="7 8">
    <name type="scientific">Phytophthora lilii</name>
    <dbReference type="NCBI Taxonomy" id="2077276"/>
    <lineage>
        <taxon>Eukaryota</taxon>
        <taxon>Sar</taxon>
        <taxon>Stramenopiles</taxon>
        <taxon>Oomycota</taxon>
        <taxon>Peronosporomycetes</taxon>
        <taxon>Peronosporales</taxon>
        <taxon>Peronosporaceae</taxon>
        <taxon>Phytophthora</taxon>
    </lineage>
</organism>
<feature type="repeat" description="ANK" evidence="3">
    <location>
        <begin position="264"/>
        <end position="296"/>
    </location>
</feature>
<dbReference type="AlphaFoldDB" id="A0A9W6X7F7"/>
<dbReference type="Proteomes" id="UP001165083">
    <property type="component" value="Unassembled WGS sequence"/>
</dbReference>
<evidence type="ECO:0000259" key="6">
    <source>
        <dbReference type="PROSITE" id="PS50119"/>
    </source>
</evidence>
<evidence type="ECO:0000313" key="7">
    <source>
        <dbReference type="EMBL" id="GMF33123.1"/>
    </source>
</evidence>
<feature type="domain" description="B box-type" evidence="6">
    <location>
        <begin position="644"/>
        <end position="684"/>
    </location>
</feature>
<sequence>MEWLEAHARLEQKRKAVLRRQQRELQRKKQEAEAREKELQRLAERCREMEVEERLSVAMEAWYREEEERELMEIKRLEDLRLYAIISKARKRTRAMGLSVSTPGVAGLQRLRLLEARIAEKELALKKSHEAKVRLDALPAKRSKLTQLMHSFFASSVRKKVEHAVYHQHWDHLVPLFDPATTSSNNRSSDLLNHESENGFTPVLVTIFKRKLRVLRQVLELGASANKETKAGFTPLLATVMTGDIVALSILVEFNVDLNHETKYNVNAVLLAADKGREEILRALLEYGANADGVNRLGRSTLIQAAISGNTDLFRILLAYGASKELRDCDGKAALDWAIQLHKTVMVSELNSSFTSANLFAQLKAEDEDEDGKVLSSLSTNRVIRLKRMATIEKAMRDADISMLHEVLSTENYQLSPNYENSEGNSPLLVVCSHGKYADVAFCLKNNCIPTHQNREGVNALMIACKRGDAAIIQLLINCGCSMFTRDFSGCDAFYYLNSYHHPDLAMEFSNKYHSQRGETKAALQLGSTTSSSINFVKSENLISLDQANISFDTDHESGRTTDEPGCQNDKEVDKMVDKDLPDDDSAIRRWGIQQETLQRNRPRQHLYERERKLILAARTRGRRNGLIAPLPSDPVGRFKFPTCDNCKRSRARKRCPSCDQVLCDKCHARLHELASRRHHLYEELKPDEYVGNELKEVFETNQENSLQFTVTKSVRCVAEMRTLLLGNDSVAQTTIPPRFMDPEVERFQRKKRIAKEKAISQMQINVPVVAAKHAARAGKEIIFAQPAELELAALYTTQKKYEKAQELLCRVEKLITESLGILHPTMLKVAISKARILQVLSECPLLKVAFETNCCLTYRRRINLSIVSAR</sequence>
<dbReference type="PROSITE" id="PS50119">
    <property type="entry name" value="ZF_BBOX"/>
    <property type="match status" value="1"/>
</dbReference>
<comment type="caution">
    <text evidence="7">The sequence shown here is derived from an EMBL/GenBank/DDBJ whole genome shotgun (WGS) entry which is preliminary data.</text>
</comment>
<feature type="coiled-coil region" evidence="5">
    <location>
        <begin position="8"/>
        <end position="52"/>
    </location>
</feature>
<dbReference type="GO" id="GO:0008270">
    <property type="term" value="F:zinc ion binding"/>
    <property type="evidence" value="ECO:0007669"/>
    <property type="project" value="UniProtKB-KW"/>
</dbReference>
<dbReference type="OrthoDB" id="194358at2759"/>
<evidence type="ECO:0000256" key="5">
    <source>
        <dbReference type="SAM" id="Coils"/>
    </source>
</evidence>
<feature type="repeat" description="ANK" evidence="3">
    <location>
        <begin position="297"/>
        <end position="329"/>
    </location>
</feature>
<evidence type="ECO:0000256" key="3">
    <source>
        <dbReference type="PROSITE-ProRule" id="PRU00023"/>
    </source>
</evidence>
<dbReference type="SUPFAM" id="SSF48403">
    <property type="entry name" value="Ankyrin repeat"/>
    <property type="match status" value="2"/>
</dbReference>
<keyword evidence="8" id="KW-1185">Reference proteome</keyword>